<keyword evidence="3 4" id="KW-0067">ATP-binding</keyword>
<dbReference type="InterPro" id="IPR017441">
    <property type="entry name" value="Protein_kinase_ATP_BS"/>
</dbReference>
<sequence>MMATPPGPGTAGGPQQVAPPCLPPHTRLFDRFEANELIGQGGFGQIYKGVDRKTNRPVAIKVEPMWTPGDQLNDPRRIVIENFVLVQLRGRRHIPVVYASGRAYNGCAFIVMQYLGDNLTTLRKMRPMQKFTQSTAFRAGQQVTLALEHLHTIGFIHRDIKPSNCCVGLGKDIKTVYLVDFGMCRRWQISGRARPPRAKAPFRGTIRYASFRAMGQQECGPADDLVGWMFSIIELYLSQLPWAKAGDGFQVAKQKAETSTADLCAAMPPAFQEIYDYLNEVPAEVMPDYLRVYRVLKACLPPGCQMTDKFDWE</sequence>
<evidence type="ECO:0000313" key="9">
    <source>
        <dbReference type="WBParaSite" id="Pan_g10121.t1"/>
    </source>
</evidence>
<evidence type="ECO:0000256" key="3">
    <source>
        <dbReference type="ARBA" id="ARBA00022840"/>
    </source>
</evidence>
<keyword evidence="2 4" id="KW-0547">Nucleotide-binding</keyword>
<feature type="domain" description="Protein kinase" evidence="7">
    <location>
        <begin position="32"/>
        <end position="313"/>
    </location>
</feature>
<dbReference type="GO" id="GO:0004674">
    <property type="term" value="F:protein serine/threonine kinase activity"/>
    <property type="evidence" value="ECO:0007669"/>
    <property type="project" value="UniProtKB-KW"/>
</dbReference>
<evidence type="ECO:0000256" key="4">
    <source>
        <dbReference type="PROSITE-ProRule" id="PRU10141"/>
    </source>
</evidence>
<accession>A0A7E4UM48</accession>
<keyword evidence="5" id="KW-0808">Transferase</keyword>
<dbReference type="AlphaFoldDB" id="A0A7E4UM48"/>
<feature type="region of interest" description="Disordered" evidence="6">
    <location>
        <begin position="1"/>
        <end position="22"/>
    </location>
</feature>
<dbReference type="InterPro" id="IPR011009">
    <property type="entry name" value="Kinase-like_dom_sf"/>
</dbReference>
<feature type="binding site" evidence="4">
    <location>
        <position position="61"/>
    </location>
    <ligand>
        <name>ATP</name>
        <dbReference type="ChEBI" id="CHEBI:30616"/>
    </ligand>
</feature>
<dbReference type="InterPro" id="IPR050235">
    <property type="entry name" value="CK1_Ser-Thr_kinase"/>
</dbReference>
<dbReference type="InterPro" id="IPR008271">
    <property type="entry name" value="Ser/Thr_kinase_AS"/>
</dbReference>
<dbReference type="Gene3D" id="1.10.510.10">
    <property type="entry name" value="Transferase(Phosphotransferase) domain 1"/>
    <property type="match status" value="1"/>
</dbReference>
<dbReference type="PROSITE" id="PS50011">
    <property type="entry name" value="PROTEIN_KINASE_DOM"/>
    <property type="match status" value="1"/>
</dbReference>
<evidence type="ECO:0000256" key="5">
    <source>
        <dbReference type="RuleBase" id="RU000304"/>
    </source>
</evidence>
<dbReference type="Proteomes" id="UP000492821">
    <property type="component" value="Unassembled WGS sequence"/>
</dbReference>
<protein>
    <recommendedName>
        <fullName evidence="1">non-specific serine/threonine protein kinase</fullName>
        <ecNumber evidence="1">2.7.11.1</ecNumber>
    </recommendedName>
</protein>
<evidence type="ECO:0000256" key="2">
    <source>
        <dbReference type="ARBA" id="ARBA00022741"/>
    </source>
</evidence>
<dbReference type="GO" id="GO:0005524">
    <property type="term" value="F:ATP binding"/>
    <property type="evidence" value="ECO:0007669"/>
    <property type="project" value="UniProtKB-UniRule"/>
</dbReference>
<dbReference type="InterPro" id="IPR000719">
    <property type="entry name" value="Prot_kinase_dom"/>
</dbReference>
<comment type="similarity">
    <text evidence="5">Belongs to the protein kinase superfamily.</text>
</comment>
<dbReference type="SUPFAM" id="SSF56112">
    <property type="entry name" value="Protein kinase-like (PK-like)"/>
    <property type="match status" value="1"/>
</dbReference>
<dbReference type="EC" id="2.7.11.1" evidence="1"/>
<proteinExistence type="inferred from homology"/>
<keyword evidence="5" id="KW-0418">Kinase</keyword>
<dbReference type="PANTHER" id="PTHR11909">
    <property type="entry name" value="CASEIN KINASE-RELATED"/>
    <property type="match status" value="1"/>
</dbReference>
<name>A0A7E4UM48_PANRE</name>
<reference evidence="9" key="2">
    <citation type="submission" date="2020-10" db="UniProtKB">
        <authorList>
            <consortium name="WormBaseParasite"/>
        </authorList>
    </citation>
    <scope>IDENTIFICATION</scope>
</reference>
<dbReference type="WBParaSite" id="Pan_g10121.t1">
    <property type="protein sequence ID" value="Pan_g10121.t1"/>
    <property type="gene ID" value="Pan_g10121"/>
</dbReference>
<dbReference type="SMART" id="SM00220">
    <property type="entry name" value="S_TKc"/>
    <property type="match status" value="1"/>
</dbReference>
<evidence type="ECO:0000313" key="8">
    <source>
        <dbReference type="Proteomes" id="UP000492821"/>
    </source>
</evidence>
<organism evidence="8 9">
    <name type="scientific">Panagrellus redivivus</name>
    <name type="common">Microworm</name>
    <dbReference type="NCBI Taxonomy" id="6233"/>
    <lineage>
        <taxon>Eukaryota</taxon>
        <taxon>Metazoa</taxon>
        <taxon>Ecdysozoa</taxon>
        <taxon>Nematoda</taxon>
        <taxon>Chromadorea</taxon>
        <taxon>Rhabditida</taxon>
        <taxon>Tylenchina</taxon>
        <taxon>Panagrolaimomorpha</taxon>
        <taxon>Panagrolaimoidea</taxon>
        <taxon>Panagrolaimidae</taxon>
        <taxon>Panagrellus</taxon>
    </lineage>
</organism>
<evidence type="ECO:0000259" key="7">
    <source>
        <dbReference type="PROSITE" id="PS50011"/>
    </source>
</evidence>
<evidence type="ECO:0000256" key="1">
    <source>
        <dbReference type="ARBA" id="ARBA00012513"/>
    </source>
</evidence>
<dbReference type="Pfam" id="PF00069">
    <property type="entry name" value="Pkinase"/>
    <property type="match status" value="1"/>
</dbReference>
<keyword evidence="5" id="KW-0723">Serine/threonine-protein kinase</keyword>
<reference evidence="8" key="1">
    <citation type="journal article" date="2013" name="Genetics">
        <title>The draft genome and transcriptome of Panagrellus redivivus are shaped by the harsh demands of a free-living lifestyle.</title>
        <authorList>
            <person name="Srinivasan J."/>
            <person name="Dillman A.R."/>
            <person name="Macchietto M.G."/>
            <person name="Heikkinen L."/>
            <person name="Lakso M."/>
            <person name="Fracchia K.M."/>
            <person name="Antoshechkin I."/>
            <person name="Mortazavi A."/>
            <person name="Wong G."/>
            <person name="Sternberg P.W."/>
        </authorList>
    </citation>
    <scope>NUCLEOTIDE SEQUENCE [LARGE SCALE GENOMIC DNA]</scope>
    <source>
        <strain evidence="8">MT8872</strain>
    </source>
</reference>
<evidence type="ECO:0000256" key="6">
    <source>
        <dbReference type="SAM" id="MobiDB-lite"/>
    </source>
</evidence>
<dbReference type="PROSITE" id="PS00107">
    <property type="entry name" value="PROTEIN_KINASE_ATP"/>
    <property type="match status" value="1"/>
</dbReference>
<dbReference type="PROSITE" id="PS00108">
    <property type="entry name" value="PROTEIN_KINASE_ST"/>
    <property type="match status" value="1"/>
</dbReference>
<keyword evidence="8" id="KW-1185">Reference proteome</keyword>